<evidence type="ECO:0000313" key="13">
    <source>
        <dbReference type="EMBL" id="KAK4876640.1"/>
    </source>
</evidence>
<dbReference type="PANTHER" id="PTHR42985:SF21">
    <property type="entry name" value="SODIUM-DEPENDENT MULTIVITAMIN TRANSPORTER-LIKE PROTEIN"/>
    <property type="match status" value="1"/>
</dbReference>
<dbReference type="GO" id="GO:0006814">
    <property type="term" value="P:sodium ion transport"/>
    <property type="evidence" value="ECO:0007669"/>
    <property type="project" value="UniProtKB-KW"/>
</dbReference>
<proteinExistence type="inferred from homology"/>
<keyword evidence="4" id="KW-1003">Cell membrane</keyword>
<keyword evidence="8" id="KW-0406">Ion transport</keyword>
<dbReference type="PROSITE" id="PS50283">
    <property type="entry name" value="NA_SOLUT_SYMP_3"/>
    <property type="match status" value="1"/>
</dbReference>
<evidence type="ECO:0000256" key="12">
    <source>
        <dbReference type="SAM" id="Phobius"/>
    </source>
</evidence>
<comment type="caution">
    <text evidence="13">The sequence shown here is derived from an EMBL/GenBank/DDBJ whole genome shotgun (WGS) entry which is preliminary data.</text>
</comment>
<feature type="transmembrane region" description="Helical" evidence="12">
    <location>
        <begin position="272"/>
        <end position="294"/>
    </location>
</feature>
<evidence type="ECO:0000256" key="8">
    <source>
        <dbReference type="ARBA" id="ARBA00023065"/>
    </source>
</evidence>
<feature type="transmembrane region" description="Helical" evidence="12">
    <location>
        <begin position="314"/>
        <end position="342"/>
    </location>
</feature>
<dbReference type="PANTHER" id="PTHR42985">
    <property type="entry name" value="SODIUM-COUPLED MONOCARBOXYLATE TRANSPORTER"/>
    <property type="match status" value="1"/>
</dbReference>
<accession>A0AAN7NZ71</accession>
<dbReference type="InterPro" id="IPR051163">
    <property type="entry name" value="Sodium:Solute_Symporter_SSF"/>
</dbReference>
<feature type="transmembrane region" description="Helical" evidence="12">
    <location>
        <begin position="46"/>
        <end position="65"/>
    </location>
</feature>
<dbReference type="AlphaFoldDB" id="A0AAN7NZ71"/>
<evidence type="ECO:0000256" key="10">
    <source>
        <dbReference type="ARBA" id="ARBA00023201"/>
    </source>
</evidence>
<dbReference type="Gene3D" id="1.20.1730.10">
    <property type="entry name" value="Sodium/glucose cotransporter"/>
    <property type="match status" value="1"/>
</dbReference>
<feature type="transmembrane region" description="Helical" evidence="12">
    <location>
        <begin position="183"/>
        <end position="203"/>
    </location>
</feature>
<sequence length="343" mass="38700">MFFWYDYLLLSVMIGGSAVIGVYFGFFGKKQDNKKEYLLGGKSMSIIPIAISLIASIISGITMLLFPADVYKYGSSLIWLCVTMPIACLLQSYIFLPIFFKLQLTSVYEYLQLRFNYKCRLFASFIFSSVSLFYNATVIYIPSIAFAQATNINIHYIAFFICFLCIFYTTVGGLKAVVWTDVFQFLGMVVSTIGVVVVGFKVVGGPEIVWNTSISSGRLDIFDFRFDLKLRSNFWAISLAGTIQWMSFLIVNQSFVQKCLALPTLSKARKAVYIYGFGVMFFIFCMVLTGNIMYSKYKDCDPLSAHLVSRHDQLLPYFVVNISDQLPGLLGVFMSGCFCAALR</sequence>
<evidence type="ECO:0000256" key="6">
    <source>
        <dbReference type="ARBA" id="ARBA00022989"/>
    </source>
</evidence>
<gene>
    <name evidence="13" type="ORF">RN001_009146</name>
</gene>
<dbReference type="InterPro" id="IPR001734">
    <property type="entry name" value="Na/solute_symporter"/>
</dbReference>
<comment type="similarity">
    <text evidence="2 11">Belongs to the sodium:solute symporter (SSF) (TC 2.A.21) family.</text>
</comment>
<protein>
    <recommendedName>
        <fullName evidence="15">Sodium-coupled monocarboxylate transporter 1</fullName>
    </recommendedName>
</protein>
<feature type="transmembrane region" description="Helical" evidence="12">
    <location>
        <begin position="121"/>
        <end position="141"/>
    </location>
</feature>
<keyword evidence="14" id="KW-1185">Reference proteome</keyword>
<keyword evidence="7" id="KW-0915">Sodium</keyword>
<dbReference type="EMBL" id="JARPUR010000004">
    <property type="protein sequence ID" value="KAK4876640.1"/>
    <property type="molecule type" value="Genomic_DNA"/>
</dbReference>
<feature type="transmembrane region" description="Helical" evidence="12">
    <location>
        <begin position="153"/>
        <end position="171"/>
    </location>
</feature>
<name>A0AAN7NZ71_9COLE</name>
<feature type="transmembrane region" description="Helical" evidence="12">
    <location>
        <begin position="234"/>
        <end position="251"/>
    </location>
</feature>
<dbReference type="Proteomes" id="UP001353858">
    <property type="component" value="Unassembled WGS sequence"/>
</dbReference>
<dbReference type="NCBIfam" id="TIGR00813">
    <property type="entry name" value="sss"/>
    <property type="match status" value="1"/>
</dbReference>
<evidence type="ECO:0000256" key="11">
    <source>
        <dbReference type="RuleBase" id="RU362091"/>
    </source>
</evidence>
<comment type="subcellular location">
    <subcellularLocation>
        <location evidence="1">Cell membrane</location>
        <topology evidence="1">Multi-pass membrane protein</topology>
    </subcellularLocation>
</comment>
<evidence type="ECO:0000256" key="5">
    <source>
        <dbReference type="ARBA" id="ARBA00022692"/>
    </source>
</evidence>
<evidence type="ECO:0000256" key="1">
    <source>
        <dbReference type="ARBA" id="ARBA00004651"/>
    </source>
</evidence>
<dbReference type="Pfam" id="PF00474">
    <property type="entry name" value="SSF"/>
    <property type="match status" value="1"/>
</dbReference>
<keyword evidence="5 12" id="KW-0812">Transmembrane</keyword>
<keyword evidence="6 12" id="KW-1133">Transmembrane helix</keyword>
<evidence type="ECO:0000256" key="4">
    <source>
        <dbReference type="ARBA" id="ARBA00022475"/>
    </source>
</evidence>
<keyword evidence="9 12" id="KW-0472">Membrane</keyword>
<evidence type="ECO:0000256" key="9">
    <source>
        <dbReference type="ARBA" id="ARBA00023136"/>
    </source>
</evidence>
<evidence type="ECO:0000256" key="7">
    <source>
        <dbReference type="ARBA" id="ARBA00023053"/>
    </source>
</evidence>
<dbReference type="InterPro" id="IPR038377">
    <property type="entry name" value="Na/Glc_symporter_sf"/>
</dbReference>
<dbReference type="GO" id="GO:0015293">
    <property type="term" value="F:symporter activity"/>
    <property type="evidence" value="ECO:0007669"/>
    <property type="project" value="TreeGrafter"/>
</dbReference>
<organism evidence="13 14">
    <name type="scientific">Aquatica leii</name>
    <dbReference type="NCBI Taxonomy" id="1421715"/>
    <lineage>
        <taxon>Eukaryota</taxon>
        <taxon>Metazoa</taxon>
        <taxon>Ecdysozoa</taxon>
        <taxon>Arthropoda</taxon>
        <taxon>Hexapoda</taxon>
        <taxon>Insecta</taxon>
        <taxon>Pterygota</taxon>
        <taxon>Neoptera</taxon>
        <taxon>Endopterygota</taxon>
        <taxon>Coleoptera</taxon>
        <taxon>Polyphaga</taxon>
        <taxon>Elateriformia</taxon>
        <taxon>Elateroidea</taxon>
        <taxon>Lampyridae</taxon>
        <taxon>Luciolinae</taxon>
        <taxon>Aquatica</taxon>
    </lineage>
</organism>
<evidence type="ECO:0008006" key="15">
    <source>
        <dbReference type="Google" id="ProtNLM"/>
    </source>
</evidence>
<keyword evidence="10" id="KW-0739">Sodium transport</keyword>
<evidence type="ECO:0000256" key="3">
    <source>
        <dbReference type="ARBA" id="ARBA00022448"/>
    </source>
</evidence>
<dbReference type="GO" id="GO:0005886">
    <property type="term" value="C:plasma membrane"/>
    <property type="evidence" value="ECO:0007669"/>
    <property type="project" value="UniProtKB-SubCell"/>
</dbReference>
<evidence type="ECO:0000256" key="2">
    <source>
        <dbReference type="ARBA" id="ARBA00006434"/>
    </source>
</evidence>
<feature type="transmembrane region" description="Helical" evidence="12">
    <location>
        <begin position="77"/>
        <end position="100"/>
    </location>
</feature>
<feature type="transmembrane region" description="Helical" evidence="12">
    <location>
        <begin position="6"/>
        <end position="26"/>
    </location>
</feature>
<evidence type="ECO:0000313" key="14">
    <source>
        <dbReference type="Proteomes" id="UP001353858"/>
    </source>
</evidence>
<keyword evidence="3" id="KW-0813">Transport</keyword>
<reference evidence="14" key="1">
    <citation type="submission" date="2023-01" db="EMBL/GenBank/DDBJ databases">
        <title>Key to firefly adult light organ development and bioluminescence: homeobox transcription factors regulate luciferase expression and transportation to peroxisome.</title>
        <authorList>
            <person name="Fu X."/>
        </authorList>
    </citation>
    <scope>NUCLEOTIDE SEQUENCE [LARGE SCALE GENOMIC DNA]</scope>
</reference>